<dbReference type="AlphaFoldDB" id="A0A803XSL3"/>
<reference evidence="1" key="3">
    <citation type="submission" date="2025-09" db="UniProtKB">
        <authorList>
            <consortium name="Ensembl"/>
        </authorList>
    </citation>
    <scope>IDENTIFICATION</scope>
</reference>
<sequence length="94" mass="9971">LCTAPCTAGVFKKASPNGKLTVYLGKRDFVDHIDVVDPVVLRPQPSRPVPTLCCVPNPLVPNPSAVSPTLMSCLQSLYYVPNPSAMSPVPVPCP</sequence>
<dbReference type="Ensembl" id="ENSMGAT00000023006.1">
    <property type="protein sequence ID" value="ENSMGAP00000022509.1"/>
    <property type="gene ID" value="ENSMGAG00000021343.1"/>
</dbReference>
<keyword evidence="2" id="KW-1185">Reference proteome</keyword>
<dbReference type="InterPro" id="IPR014753">
    <property type="entry name" value="Arrestin_N"/>
</dbReference>
<protein>
    <submittedName>
        <fullName evidence="1">Uncharacterized protein</fullName>
    </submittedName>
</protein>
<organism evidence="1 2">
    <name type="scientific">Meleagris gallopavo</name>
    <name type="common">Wild turkey</name>
    <dbReference type="NCBI Taxonomy" id="9103"/>
    <lineage>
        <taxon>Eukaryota</taxon>
        <taxon>Metazoa</taxon>
        <taxon>Chordata</taxon>
        <taxon>Craniata</taxon>
        <taxon>Vertebrata</taxon>
        <taxon>Euteleostomi</taxon>
        <taxon>Archelosauria</taxon>
        <taxon>Archosauria</taxon>
        <taxon>Dinosauria</taxon>
        <taxon>Saurischia</taxon>
        <taxon>Theropoda</taxon>
        <taxon>Coelurosauria</taxon>
        <taxon>Aves</taxon>
        <taxon>Neognathae</taxon>
        <taxon>Galloanserae</taxon>
        <taxon>Galliformes</taxon>
        <taxon>Phasianidae</taxon>
        <taxon>Meleagridinae</taxon>
        <taxon>Meleagris</taxon>
    </lineage>
</organism>
<reference evidence="1" key="2">
    <citation type="submission" date="2025-08" db="UniProtKB">
        <authorList>
            <consortium name="Ensembl"/>
        </authorList>
    </citation>
    <scope>IDENTIFICATION</scope>
</reference>
<reference evidence="1" key="1">
    <citation type="journal article" date="2010" name="PLoS Biol.">
        <title>Multi-platform next-generation sequencing of the domestic turkey (Meleagris gallopavo): genome assembly and analysis.</title>
        <authorList>
            <person name="Dalloul R.A."/>
            <person name="Long J.A."/>
            <person name="Zimin A.V."/>
            <person name="Aslam L."/>
            <person name="Beal K."/>
            <person name="Blomberg L.A."/>
            <person name="Bouffard P."/>
            <person name="Burt D.W."/>
            <person name="Crasta O."/>
            <person name="Crooijmans R.P."/>
            <person name="Cooper K."/>
            <person name="Coulombe R.A."/>
            <person name="De S."/>
            <person name="Delany M.E."/>
            <person name="Dodgson J.B."/>
            <person name="Dong J.J."/>
            <person name="Evans C."/>
            <person name="Frederickson K.M."/>
            <person name="Flicek P."/>
            <person name="Florea L."/>
            <person name="Folkerts O."/>
            <person name="Groenen M.A."/>
            <person name="Harkins T.T."/>
            <person name="Herrero J."/>
            <person name="Hoffmann S."/>
            <person name="Megens H.J."/>
            <person name="Jiang A."/>
            <person name="de Jong P."/>
            <person name="Kaiser P."/>
            <person name="Kim H."/>
            <person name="Kim K.W."/>
            <person name="Kim S."/>
            <person name="Langenberger D."/>
            <person name="Lee M.K."/>
            <person name="Lee T."/>
            <person name="Mane S."/>
            <person name="Marcais G."/>
            <person name="Marz M."/>
            <person name="McElroy A.P."/>
            <person name="Modise T."/>
            <person name="Nefedov M."/>
            <person name="Notredame C."/>
            <person name="Paton I.R."/>
            <person name="Payne W.S."/>
            <person name="Pertea G."/>
            <person name="Prickett D."/>
            <person name="Puiu D."/>
            <person name="Qioa D."/>
            <person name="Raineri E."/>
            <person name="Ruffier M."/>
            <person name="Salzberg S.L."/>
            <person name="Schatz M.C."/>
            <person name="Scheuring C."/>
            <person name="Schmidt C.J."/>
            <person name="Schroeder S."/>
            <person name="Searle S.M."/>
            <person name="Smith E.J."/>
            <person name="Smith J."/>
            <person name="Sonstegard T.S."/>
            <person name="Stadler P.F."/>
            <person name="Tafer H."/>
            <person name="Tu Z.J."/>
            <person name="Van Tassell C.P."/>
            <person name="Vilella A.J."/>
            <person name="Williams K.P."/>
            <person name="Yorke J.A."/>
            <person name="Zhang L."/>
            <person name="Zhang H.B."/>
            <person name="Zhang X."/>
            <person name="Zhang Y."/>
            <person name="Reed K.M."/>
        </authorList>
    </citation>
    <scope>NUCLEOTIDE SEQUENCE [LARGE SCALE GENOMIC DNA]</scope>
</reference>
<evidence type="ECO:0000313" key="2">
    <source>
        <dbReference type="Proteomes" id="UP000001645"/>
    </source>
</evidence>
<dbReference type="InParanoid" id="A0A803XSL3"/>
<dbReference type="GO" id="GO:0007165">
    <property type="term" value="P:signal transduction"/>
    <property type="evidence" value="ECO:0007669"/>
    <property type="project" value="InterPro"/>
</dbReference>
<accession>A0A803XSL3</accession>
<proteinExistence type="predicted"/>
<dbReference type="GeneTree" id="ENSGT00960000190186"/>
<dbReference type="InterPro" id="IPR014756">
    <property type="entry name" value="Ig_E-set"/>
</dbReference>
<dbReference type="SUPFAM" id="SSF81296">
    <property type="entry name" value="E set domains"/>
    <property type="match status" value="1"/>
</dbReference>
<name>A0A803XSL3_MELGA</name>
<dbReference type="Proteomes" id="UP000001645">
    <property type="component" value="Unplaced"/>
</dbReference>
<evidence type="ECO:0000313" key="1">
    <source>
        <dbReference type="Ensembl" id="ENSMGAP00000022509.1"/>
    </source>
</evidence>
<dbReference type="Gene3D" id="2.60.40.840">
    <property type="match status" value="1"/>
</dbReference>